<keyword evidence="7" id="KW-0813">Transport</keyword>
<keyword evidence="7" id="KW-0762">Sugar transport</keyword>
<protein>
    <submittedName>
        <fullName evidence="7">Sugar transporter</fullName>
    </submittedName>
</protein>
<reference evidence="7 8" key="1">
    <citation type="journal article" date="2019" name="Nat. Med.">
        <title>A library of human gut bacterial isolates paired with longitudinal multiomics data enables mechanistic microbiome research.</title>
        <authorList>
            <person name="Poyet M."/>
            <person name="Groussin M."/>
            <person name="Gibbons S.M."/>
            <person name="Avila-Pacheco J."/>
            <person name="Jiang X."/>
            <person name="Kearney S.M."/>
            <person name="Perrotta A.R."/>
            <person name="Berdy B."/>
            <person name="Zhao S."/>
            <person name="Lieberman T.D."/>
            <person name="Swanson P.K."/>
            <person name="Smith M."/>
            <person name="Roesemann S."/>
            <person name="Alexander J.E."/>
            <person name="Rich S.A."/>
            <person name="Livny J."/>
            <person name="Vlamakis H."/>
            <person name="Clish C."/>
            <person name="Bullock K."/>
            <person name="Deik A."/>
            <person name="Scott J."/>
            <person name="Pierce K.A."/>
            <person name="Xavier R.J."/>
            <person name="Alm E.J."/>
        </authorList>
    </citation>
    <scope>NUCLEOTIDE SEQUENCE [LARGE SCALE GENOMIC DNA]</scope>
    <source>
        <strain evidence="7 8">BIOML-A266</strain>
    </source>
</reference>
<evidence type="ECO:0000256" key="1">
    <source>
        <dbReference type="ARBA" id="ARBA00004651"/>
    </source>
</evidence>
<name>A0A5B3H4U9_9BACT</name>
<evidence type="ECO:0000313" key="8">
    <source>
        <dbReference type="Proteomes" id="UP000322940"/>
    </source>
</evidence>
<comment type="caution">
    <text evidence="7">The sequence shown here is derived from an EMBL/GenBank/DDBJ whole genome shotgun (WGS) entry which is preliminary data.</text>
</comment>
<feature type="transmembrane region" description="Helical" evidence="6">
    <location>
        <begin position="344"/>
        <end position="362"/>
    </location>
</feature>
<evidence type="ECO:0000256" key="5">
    <source>
        <dbReference type="ARBA" id="ARBA00023136"/>
    </source>
</evidence>
<feature type="transmembrane region" description="Helical" evidence="6">
    <location>
        <begin position="436"/>
        <end position="461"/>
    </location>
</feature>
<dbReference type="EMBL" id="VVXH01000001">
    <property type="protein sequence ID" value="KAA2380991.1"/>
    <property type="molecule type" value="Genomic_DNA"/>
</dbReference>
<feature type="transmembrane region" description="Helical" evidence="6">
    <location>
        <begin position="49"/>
        <end position="72"/>
    </location>
</feature>
<evidence type="ECO:0000256" key="6">
    <source>
        <dbReference type="SAM" id="Phobius"/>
    </source>
</evidence>
<feature type="transmembrane region" description="Helical" evidence="6">
    <location>
        <begin position="473"/>
        <end position="495"/>
    </location>
</feature>
<dbReference type="PANTHER" id="PTHR30250:SF26">
    <property type="entry name" value="PSMA PROTEIN"/>
    <property type="match status" value="1"/>
</dbReference>
<feature type="transmembrane region" description="Helical" evidence="6">
    <location>
        <begin position="317"/>
        <end position="338"/>
    </location>
</feature>
<keyword evidence="2" id="KW-1003">Cell membrane</keyword>
<organism evidence="7 8">
    <name type="scientific">Alistipes onderdonkii</name>
    <dbReference type="NCBI Taxonomy" id="328813"/>
    <lineage>
        <taxon>Bacteria</taxon>
        <taxon>Pseudomonadati</taxon>
        <taxon>Bacteroidota</taxon>
        <taxon>Bacteroidia</taxon>
        <taxon>Bacteroidales</taxon>
        <taxon>Rikenellaceae</taxon>
        <taxon>Alistipes</taxon>
    </lineage>
</organism>
<evidence type="ECO:0000256" key="2">
    <source>
        <dbReference type="ARBA" id="ARBA00022475"/>
    </source>
</evidence>
<proteinExistence type="predicted"/>
<evidence type="ECO:0000256" key="3">
    <source>
        <dbReference type="ARBA" id="ARBA00022692"/>
    </source>
</evidence>
<feature type="transmembrane region" description="Helical" evidence="6">
    <location>
        <begin position="408"/>
        <end position="429"/>
    </location>
</feature>
<keyword evidence="5 6" id="KW-0472">Membrane</keyword>
<feature type="transmembrane region" description="Helical" evidence="6">
    <location>
        <begin position="187"/>
        <end position="207"/>
    </location>
</feature>
<feature type="transmembrane region" description="Helical" evidence="6">
    <location>
        <begin position="93"/>
        <end position="116"/>
    </location>
</feature>
<dbReference type="AlphaFoldDB" id="A0A5B3H4U9"/>
<feature type="transmembrane region" description="Helical" evidence="6">
    <location>
        <begin position="165"/>
        <end position="181"/>
    </location>
</feature>
<evidence type="ECO:0000313" key="7">
    <source>
        <dbReference type="EMBL" id="KAA2380991.1"/>
    </source>
</evidence>
<accession>A0A5B3H4U9</accession>
<dbReference type="InterPro" id="IPR050833">
    <property type="entry name" value="Poly_Biosynth_Transport"/>
</dbReference>
<feature type="transmembrane region" description="Helical" evidence="6">
    <location>
        <begin position="274"/>
        <end position="297"/>
    </location>
</feature>
<keyword evidence="3 6" id="KW-0812">Transmembrane</keyword>
<dbReference type="RefSeq" id="WP_055210172.1">
    <property type="nucleotide sequence ID" value="NZ_RCXC01000013.1"/>
</dbReference>
<keyword evidence="4 6" id="KW-1133">Transmembrane helix</keyword>
<evidence type="ECO:0000256" key="4">
    <source>
        <dbReference type="ARBA" id="ARBA00022989"/>
    </source>
</evidence>
<gene>
    <name evidence="7" type="ORF">F2Y10_00405</name>
</gene>
<feature type="transmembrane region" description="Helical" evidence="6">
    <location>
        <begin position="243"/>
        <end position="268"/>
    </location>
</feature>
<comment type="subcellular location">
    <subcellularLocation>
        <location evidence="1">Cell membrane</location>
        <topology evidence="1">Multi-pass membrane protein</topology>
    </subcellularLocation>
</comment>
<dbReference type="PANTHER" id="PTHR30250">
    <property type="entry name" value="PST FAMILY PREDICTED COLANIC ACID TRANSPORTER"/>
    <property type="match status" value="1"/>
</dbReference>
<dbReference type="GO" id="GO:0005886">
    <property type="term" value="C:plasma membrane"/>
    <property type="evidence" value="ECO:0007669"/>
    <property type="project" value="UniProtKB-SubCell"/>
</dbReference>
<dbReference type="Proteomes" id="UP000322940">
    <property type="component" value="Unassembled WGS sequence"/>
</dbReference>
<sequence>MVESRTAKSLKNSVVALLFYFINLGLQFFSRKIFLEHLGAEVLGLNTTATNLLQFLNLAELGVGAAIGYSLYKPLAEKNRQQINEIVSVQGYLYYKIGLFVGGIAVLLMCFFPWIFSKAEVPAWYTYTTFIVLLIAALSGYFFNYKQIVLTSDQKNYKLNYVVQGIKNIKVVLQILAINYLSDGYVWWLGLEFVAAIVTIFGINAVVRKEYPWLHTDYRQGKNLIHKYSQITRKTKQLFFHKIASFVVSQSSPIVVYAFTSLTVVAIYGNYMLIVSGCIALLNAVFNSISAGIGNLVAECDTQKTARVFYELFSVRFFLISIMSFGVYIIATPFIVLWVGAEYLLPNSILLLITLIMFFNALRTSVESFLIAHGMFQDVWYPLFEAFLNIGLSVLLGLYFGLNGILSGILISLIGTITWKPYFLFRIVLKLSLWRYILVFIKHISAMFVAACISMYCISLMSFDPQQSFADLLLYMIVAISVFTGLVCLFLYLIAPEFKMFINRISNINRNFCR</sequence>
<feature type="transmembrane region" description="Helical" evidence="6">
    <location>
        <begin position="122"/>
        <end position="144"/>
    </location>
</feature>
<feature type="transmembrane region" description="Helical" evidence="6">
    <location>
        <begin position="12"/>
        <end position="29"/>
    </location>
</feature>
<feature type="transmembrane region" description="Helical" evidence="6">
    <location>
        <begin position="383"/>
        <end position="402"/>
    </location>
</feature>